<organism evidence="1">
    <name type="scientific">Anguilla anguilla</name>
    <name type="common">European freshwater eel</name>
    <name type="synonym">Muraena anguilla</name>
    <dbReference type="NCBI Taxonomy" id="7936"/>
    <lineage>
        <taxon>Eukaryota</taxon>
        <taxon>Metazoa</taxon>
        <taxon>Chordata</taxon>
        <taxon>Craniata</taxon>
        <taxon>Vertebrata</taxon>
        <taxon>Euteleostomi</taxon>
        <taxon>Actinopterygii</taxon>
        <taxon>Neopterygii</taxon>
        <taxon>Teleostei</taxon>
        <taxon>Anguilliformes</taxon>
        <taxon>Anguillidae</taxon>
        <taxon>Anguilla</taxon>
    </lineage>
</organism>
<accession>A0A0E9WQU6</accession>
<proteinExistence type="predicted"/>
<dbReference type="AlphaFoldDB" id="A0A0E9WQU6"/>
<name>A0A0E9WQU6_ANGAN</name>
<reference evidence="1" key="2">
    <citation type="journal article" date="2015" name="Fish Shellfish Immunol.">
        <title>Early steps in the European eel (Anguilla anguilla)-Vibrio vulnificus interaction in the gills: Role of the RtxA13 toxin.</title>
        <authorList>
            <person name="Callol A."/>
            <person name="Pajuelo D."/>
            <person name="Ebbesson L."/>
            <person name="Teles M."/>
            <person name="MacKenzie S."/>
            <person name="Amaro C."/>
        </authorList>
    </citation>
    <scope>NUCLEOTIDE SEQUENCE</scope>
</reference>
<reference evidence="1" key="1">
    <citation type="submission" date="2014-11" db="EMBL/GenBank/DDBJ databases">
        <authorList>
            <person name="Amaro Gonzalez C."/>
        </authorList>
    </citation>
    <scope>NUCLEOTIDE SEQUENCE</scope>
</reference>
<sequence length="51" mass="6176">MLATTGWALYMFNYRTCYQLDQMRLPFKKYCPLHYIFMQLFCCVAARLSSH</sequence>
<evidence type="ECO:0000313" key="1">
    <source>
        <dbReference type="EMBL" id="JAH91823.1"/>
    </source>
</evidence>
<protein>
    <submittedName>
        <fullName evidence="1">Uncharacterized protein</fullName>
    </submittedName>
</protein>
<dbReference type="EMBL" id="GBXM01016754">
    <property type="protein sequence ID" value="JAH91823.1"/>
    <property type="molecule type" value="Transcribed_RNA"/>
</dbReference>